<dbReference type="AlphaFoldDB" id="A0AAP9Y6E2"/>
<gene>
    <name evidence="1" type="ORF">I6H06_23335</name>
    <name evidence="2" type="ORF">NFI99_31545</name>
</gene>
<proteinExistence type="predicted"/>
<evidence type="ECO:0000313" key="2">
    <source>
        <dbReference type="EMBL" id="USS46084.1"/>
    </source>
</evidence>
<dbReference type="EMBL" id="CP065601">
    <property type="protein sequence ID" value="QPQ94639.1"/>
    <property type="molecule type" value="Genomic_DNA"/>
</dbReference>
<evidence type="ECO:0000313" key="4">
    <source>
        <dbReference type="Proteomes" id="UP001056386"/>
    </source>
</evidence>
<reference evidence="2" key="2">
    <citation type="submission" date="2022-06" db="EMBL/GenBank/DDBJ databases">
        <title>Draft genome sequence of Burkholderia glumae strain GR20004 isolated from rice panicle showing bacterial panicle blight.</title>
        <authorList>
            <person name="Choi S.Y."/>
            <person name="Lee Y.H."/>
        </authorList>
    </citation>
    <scope>NUCLEOTIDE SEQUENCE</scope>
    <source>
        <strain evidence="2">GR20004</strain>
    </source>
</reference>
<dbReference type="Proteomes" id="UP000594892">
    <property type="component" value="Chromosome 2"/>
</dbReference>
<reference evidence="1 3" key="1">
    <citation type="submission" date="2020-12" db="EMBL/GenBank/DDBJ databases">
        <title>FDA dAtabase for Regulatory Grade micrObial Sequences (FDA-ARGOS): Supporting development and validation of Infectious Disease Dx tests.</title>
        <authorList>
            <person name="Minogue T."/>
            <person name="Wolcott M."/>
            <person name="Wasieloski L."/>
            <person name="Aguilar W."/>
            <person name="Moore D."/>
            <person name="Jaissle J."/>
            <person name="Tallon L."/>
            <person name="Sadzewicz L."/>
            <person name="Zhao X."/>
            <person name="Boylan J."/>
            <person name="Ott S."/>
            <person name="Bowen H."/>
            <person name="Vavikolanu K."/>
            <person name="Mehta A."/>
            <person name="Aluvathingal J."/>
            <person name="Nadendla S."/>
            <person name="Yan Y."/>
            <person name="Sichtig H."/>
        </authorList>
    </citation>
    <scope>NUCLEOTIDE SEQUENCE [LARGE SCALE GENOMIC DNA]</scope>
    <source>
        <strain evidence="1 3">FDAARGOS_949</strain>
    </source>
</reference>
<keyword evidence="4" id="KW-1185">Reference proteome</keyword>
<accession>A0AAP9Y6E2</accession>
<sequence>MESKRRVRVSAADFGTGRLRLAASATVIARPARNMTMSTPVPAVTGYLVLALSLASTSALALTPFTNDAPPAAGLVRVNDQQDYERAQRHYQEERRYDRLRYQRQQEQRIHDERVRQERLYEQRLQRGY</sequence>
<protein>
    <submittedName>
        <fullName evidence="1">Uncharacterized protein</fullName>
    </submittedName>
</protein>
<dbReference type="RefSeq" id="WP_124836205.1">
    <property type="nucleotide sequence ID" value="NZ_CP021074.1"/>
</dbReference>
<dbReference type="Proteomes" id="UP001056386">
    <property type="component" value="Chromosome 1"/>
</dbReference>
<dbReference type="EMBL" id="CP099587">
    <property type="protein sequence ID" value="USS46084.1"/>
    <property type="molecule type" value="Genomic_DNA"/>
</dbReference>
<evidence type="ECO:0000313" key="3">
    <source>
        <dbReference type="Proteomes" id="UP000594892"/>
    </source>
</evidence>
<dbReference type="GeneID" id="45699054"/>
<name>A0AAP9Y6E2_BURGL</name>
<organism evidence="1 3">
    <name type="scientific">Burkholderia glumae</name>
    <name type="common">Pseudomonas glumae</name>
    <dbReference type="NCBI Taxonomy" id="337"/>
    <lineage>
        <taxon>Bacteria</taxon>
        <taxon>Pseudomonadati</taxon>
        <taxon>Pseudomonadota</taxon>
        <taxon>Betaproteobacteria</taxon>
        <taxon>Burkholderiales</taxon>
        <taxon>Burkholderiaceae</taxon>
        <taxon>Burkholderia</taxon>
    </lineage>
</organism>
<evidence type="ECO:0000313" key="1">
    <source>
        <dbReference type="EMBL" id="QPQ94639.1"/>
    </source>
</evidence>